<dbReference type="SUPFAM" id="SSF47598">
    <property type="entry name" value="Ribbon-helix-helix"/>
    <property type="match status" value="1"/>
</dbReference>
<dbReference type="InterPro" id="IPR005569">
    <property type="entry name" value="Arc_DNA-bd_dom"/>
</dbReference>
<dbReference type="AlphaFoldDB" id="A0A378ZPL4"/>
<reference evidence="2 3" key="1">
    <citation type="submission" date="2018-06" db="EMBL/GenBank/DDBJ databases">
        <authorList>
            <consortium name="Pathogen Informatics"/>
            <person name="Doyle S."/>
        </authorList>
    </citation>
    <scope>NUCLEOTIDE SEQUENCE [LARGE SCALE GENOMIC DNA]</scope>
    <source>
        <strain evidence="2 3">NCTC13350</strain>
    </source>
</reference>
<dbReference type="Pfam" id="PF03869">
    <property type="entry name" value="Arc"/>
    <property type="match status" value="1"/>
</dbReference>
<evidence type="ECO:0000259" key="1">
    <source>
        <dbReference type="Pfam" id="PF03869"/>
    </source>
</evidence>
<dbReference type="GO" id="GO:0006355">
    <property type="term" value="P:regulation of DNA-templated transcription"/>
    <property type="evidence" value="ECO:0007669"/>
    <property type="project" value="InterPro"/>
</dbReference>
<dbReference type="OrthoDB" id="6890552at2"/>
<proteinExistence type="predicted"/>
<accession>A0A378ZPL4</accession>
<name>A0A378ZPL4_9HYPH</name>
<feature type="domain" description="Arc-like DNA binding" evidence="1">
    <location>
        <begin position="7"/>
        <end position="49"/>
    </location>
</feature>
<dbReference type="InterPro" id="IPR013321">
    <property type="entry name" value="Arc_rbn_hlx_hlx"/>
</dbReference>
<evidence type="ECO:0000313" key="2">
    <source>
        <dbReference type="EMBL" id="SUA99215.1"/>
    </source>
</evidence>
<dbReference type="GO" id="GO:0003677">
    <property type="term" value="F:DNA binding"/>
    <property type="evidence" value="ECO:0007669"/>
    <property type="project" value="InterPro"/>
</dbReference>
<dbReference type="Gene3D" id="1.10.1220.10">
    <property type="entry name" value="Met repressor-like"/>
    <property type="match status" value="1"/>
</dbReference>
<dbReference type="InterPro" id="IPR010985">
    <property type="entry name" value="Ribbon_hlx_hlx"/>
</dbReference>
<dbReference type="EMBL" id="UGSK01000001">
    <property type="protein sequence ID" value="SUA99215.1"/>
    <property type="molecule type" value="Genomic_DNA"/>
</dbReference>
<gene>
    <name evidence="2" type="ORF">NCTC13350_00108</name>
</gene>
<organism evidence="2 3">
    <name type="scientific">Pannonibacter phragmitetus</name>
    <dbReference type="NCBI Taxonomy" id="121719"/>
    <lineage>
        <taxon>Bacteria</taxon>
        <taxon>Pseudomonadati</taxon>
        <taxon>Pseudomonadota</taxon>
        <taxon>Alphaproteobacteria</taxon>
        <taxon>Hyphomicrobiales</taxon>
        <taxon>Stappiaceae</taxon>
        <taxon>Pannonibacter</taxon>
    </lineage>
</organism>
<evidence type="ECO:0000313" key="3">
    <source>
        <dbReference type="Proteomes" id="UP000255000"/>
    </source>
</evidence>
<sequence>MMSQTKAKDKDQFVVRFPDGMRDKIAEAAKDNNRSMNAEIVARLEDSFMSSAASRYRWALAQINDASSVQTTVSMLAEAISEQTAELLERVFSGTVFPAFELSDRAARYLGVRPAWLKHGEGRPYEVGSISSYGAKLADELVREKPKKIVFLRSMSREGNVAIVVHRHDFVCEVFTTTLNLSDQIGGHGEYDLASFSNTCRKLRLHYQDVASVGLLLESEHFIQLIHGQLYPLLAVKLARPSNWLSDWWDPSSFERQTTDLDYWDGYRELCKRVYDVTDIVSSLQVERDEIMGSNIPI</sequence>
<dbReference type="Proteomes" id="UP000255000">
    <property type="component" value="Unassembled WGS sequence"/>
</dbReference>
<protein>
    <submittedName>
        <fullName evidence="2">Arc-like DNA binding domain</fullName>
    </submittedName>
</protein>
<dbReference type="RefSeq" id="WP_019964138.1">
    <property type="nucleotide sequence ID" value="NZ_UGSK01000001.1"/>
</dbReference>